<evidence type="ECO:0000313" key="8">
    <source>
        <dbReference type="Proteomes" id="UP000031599"/>
    </source>
</evidence>
<dbReference type="Proteomes" id="UP000031599">
    <property type="component" value="Unassembled WGS sequence"/>
</dbReference>
<evidence type="ECO:0000256" key="5">
    <source>
        <dbReference type="ARBA" id="ARBA00022691"/>
    </source>
</evidence>
<dbReference type="EC" id="2.1.1.-" evidence="6"/>
<proteinExistence type="inferred from homology"/>
<dbReference type="SUPFAM" id="SSF53335">
    <property type="entry name" value="S-adenosyl-L-methionine-dependent methyltransferases"/>
    <property type="match status" value="1"/>
</dbReference>
<dbReference type="CDD" id="cd02440">
    <property type="entry name" value="AdoMet_MTases"/>
    <property type="match status" value="1"/>
</dbReference>
<dbReference type="PANTHER" id="PTHR31760">
    <property type="entry name" value="S-ADENOSYL-L-METHIONINE-DEPENDENT METHYLTRANSFERASES SUPERFAMILY PROTEIN"/>
    <property type="match status" value="1"/>
</dbReference>
<comment type="caution">
    <text evidence="7">The sequence shown here is derived from an EMBL/GenBank/DDBJ whole genome shotgun (WGS) entry which is preliminary data.</text>
</comment>
<keyword evidence="2 6" id="KW-0698">rRNA processing</keyword>
<dbReference type="GO" id="GO:0070043">
    <property type="term" value="F:rRNA (guanine-N7-)-methyltransferase activity"/>
    <property type="evidence" value="ECO:0007669"/>
    <property type="project" value="UniProtKB-UniRule"/>
</dbReference>
<organism evidence="7 8">
    <name type="scientific">Enhygromyxa salina</name>
    <dbReference type="NCBI Taxonomy" id="215803"/>
    <lineage>
        <taxon>Bacteria</taxon>
        <taxon>Pseudomonadati</taxon>
        <taxon>Myxococcota</taxon>
        <taxon>Polyangia</taxon>
        <taxon>Nannocystales</taxon>
        <taxon>Nannocystaceae</taxon>
        <taxon>Enhygromyxa</taxon>
    </lineage>
</organism>
<feature type="binding site" evidence="6">
    <location>
        <begin position="147"/>
        <end position="148"/>
    </location>
    <ligand>
        <name>S-adenosyl-L-methionine</name>
        <dbReference type="ChEBI" id="CHEBI:59789"/>
    </ligand>
</feature>
<keyword evidence="5 6" id="KW-0949">S-adenosyl-L-methionine</keyword>
<evidence type="ECO:0000313" key="7">
    <source>
        <dbReference type="EMBL" id="KIG14548.1"/>
    </source>
</evidence>
<evidence type="ECO:0000256" key="2">
    <source>
        <dbReference type="ARBA" id="ARBA00022552"/>
    </source>
</evidence>
<gene>
    <name evidence="6" type="primary">rsmG</name>
    <name evidence="7" type="ORF">DB30_06696</name>
</gene>
<accession>A0A0C1ZU14</accession>
<keyword evidence="3 6" id="KW-0489">Methyltransferase</keyword>
<keyword evidence="4 6" id="KW-0808">Transferase</keyword>
<dbReference type="GO" id="GO:0005829">
    <property type="term" value="C:cytosol"/>
    <property type="evidence" value="ECO:0007669"/>
    <property type="project" value="TreeGrafter"/>
</dbReference>
<comment type="function">
    <text evidence="6">Specifically methylates the N7 position of a guanine in 16S rRNA.</text>
</comment>
<comment type="caution">
    <text evidence="6">Lacks conserved residue(s) required for the propagation of feature annotation.</text>
</comment>
<feature type="binding site" evidence="6">
    <location>
        <position position="97"/>
    </location>
    <ligand>
        <name>S-adenosyl-L-methionine</name>
        <dbReference type="ChEBI" id="CHEBI:59789"/>
    </ligand>
</feature>
<keyword evidence="1 6" id="KW-0963">Cytoplasm</keyword>
<evidence type="ECO:0000256" key="4">
    <source>
        <dbReference type="ARBA" id="ARBA00022679"/>
    </source>
</evidence>
<sequence>MESRAAIQPVRDERGKMLAVSEAVLRDACEQLGLQATTGRIDKLLILKDFFKFYARSMNLTGRADEAALNSHIVEALQVVALAQRLGIGGGRWLDVGSGGGFPGLVLAAWLEVRLVLVEPRAKRASGLELALARIGRQDAKVLRGRVEAGKWKPIEGGALEPGFDAASARAVFAPERWVAEARPWVRPGGMICLHLGAGEVPPEGVRVLGRVDGDRWSAVGVENVPRGTVGAGEAGASV</sequence>
<dbReference type="Pfam" id="PF02527">
    <property type="entry name" value="GidB"/>
    <property type="match status" value="1"/>
</dbReference>
<feature type="binding site" evidence="6">
    <location>
        <position position="170"/>
    </location>
    <ligand>
        <name>S-adenosyl-L-methionine</name>
        <dbReference type="ChEBI" id="CHEBI:59789"/>
    </ligand>
</feature>
<name>A0A0C1ZU14_9BACT</name>
<comment type="subcellular location">
    <subcellularLocation>
        <location evidence="6">Cytoplasm</location>
    </subcellularLocation>
</comment>
<dbReference type="PANTHER" id="PTHR31760:SF0">
    <property type="entry name" value="S-ADENOSYL-L-METHIONINE-DEPENDENT METHYLTRANSFERASES SUPERFAMILY PROTEIN"/>
    <property type="match status" value="1"/>
</dbReference>
<dbReference type="EMBL" id="JMCC02000071">
    <property type="protein sequence ID" value="KIG14548.1"/>
    <property type="molecule type" value="Genomic_DNA"/>
</dbReference>
<dbReference type="Gene3D" id="3.40.50.150">
    <property type="entry name" value="Vaccinia Virus protein VP39"/>
    <property type="match status" value="1"/>
</dbReference>
<comment type="similarity">
    <text evidence="6">Belongs to the methyltransferase superfamily. RNA methyltransferase RsmG family.</text>
</comment>
<dbReference type="AlphaFoldDB" id="A0A0C1ZU14"/>
<evidence type="ECO:0000256" key="3">
    <source>
        <dbReference type="ARBA" id="ARBA00022603"/>
    </source>
</evidence>
<protein>
    <recommendedName>
        <fullName evidence="6">Ribosomal RNA small subunit methyltransferase G</fullName>
        <ecNumber evidence="6">2.1.1.-</ecNumber>
    </recommendedName>
    <alternativeName>
        <fullName evidence="6">16S rRNA 7-methylguanosine methyltransferase</fullName>
        <shortName evidence="6">16S rRNA m7G methyltransferase</shortName>
    </alternativeName>
</protein>
<dbReference type="InterPro" id="IPR029063">
    <property type="entry name" value="SAM-dependent_MTases_sf"/>
</dbReference>
<reference evidence="7 8" key="1">
    <citation type="submission" date="2014-12" db="EMBL/GenBank/DDBJ databases">
        <title>Genome assembly of Enhygromyxa salina DSM 15201.</title>
        <authorList>
            <person name="Sharma G."/>
            <person name="Subramanian S."/>
        </authorList>
    </citation>
    <scope>NUCLEOTIDE SEQUENCE [LARGE SCALE GENOMIC DNA]</scope>
    <source>
        <strain evidence="7 8">DSM 15201</strain>
    </source>
</reference>
<dbReference type="InterPro" id="IPR003682">
    <property type="entry name" value="rRNA_ssu_MeTfrase_G"/>
</dbReference>
<dbReference type="HAMAP" id="MF_00074">
    <property type="entry name" value="16SrRNA_methyltr_G"/>
    <property type="match status" value="1"/>
</dbReference>
<feature type="binding site" evidence="6">
    <location>
        <position position="102"/>
    </location>
    <ligand>
        <name>S-adenosyl-L-methionine</name>
        <dbReference type="ChEBI" id="CHEBI:59789"/>
    </ligand>
</feature>
<evidence type="ECO:0000256" key="6">
    <source>
        <dbReference type="HAMAP-Rule" id="MF_00074"/>
    </source>
</evidence>
<evidence type="ECO:0000256" key="1">
    <source>
        <dbReference type="ARBA" id="ARBA00022490"/>
    </source>
</evidence>